<dbReference type="InterPro" id="IPR000209">
    <property type="entry name" value="Peptidase_S8/S53_dom"/>
</dbReference>
<name>A0A7M7PAG8_STRPU</name>
<proteinExistence type="inferred from homology"/>
<dbReference type="PROSITE" id="PS51892">
    <property type="entry name" value="SUBTILASE"/>
    <property type="match status" value="1"/>
</dbReference>
<organism evidence="10 11">
    <name type="scientific">Strongylocentrotus purpuratus</name>
    <name type="common">Purple sea urchin</name>
    <dbReference type="NCBI Taxonomy" id="7668"/>
    <lineage>
        <taxon>Eukaryota</taxon>
        <taxon>Metazoa</taxon>
        <taxon>Echinodermata</taxon>
        <taxon>Eleutherozoa</taxon>
        <taxon>Echinozoa</taxon>
        <taxon>Echinoidea</taxon>
        <taxon>Euechinoidea</taxon>
        <taxon>Echinacea</taxon>
        <taxon>Camarodonta</taxon>
        <taxon>Echinidea</taxon>
        <taxon>Strongylocentrotidae</taxon>
        <taxon>Strongylocentrotus</taxon>
    </lineage>
</organism>
<dbReference type="InterPro" id="IPR050131">
    <property type="entry name" value="Peptidase_S8_subtilisin-like"/>
</dbReference>
<dbReference type="CDD" id="cd04077">
    <property type="entry name" value="Peptidases_S8_PCSK9_ProteinaseK_like"/>
    <property type="match status" value="1"/>
</dbReference>
<keyword evidence="4 5" id="KW-0720">Serine protease</keyword>
<evidence type="ECO:0000256" key="1">
    <source>
        <dbReference type="ARBA" id="ARBA00011073"/>
    </source>
</evidence>
<keyword evidence="2 5" id="KW-0645">Protease</keyword>
<evidence type="ECO:0000256" key="6">
    <source>
        <dbReference type="RuleBase" id="RU003355"/>
    </source>
</evidence>
<dbReference type="InterPro" id="IPR037045">
    <property type="entry name" value="S8pro/Inhibitor_I9_sf"/>
</dbReference>
<feature type="domain" description="Inhibitor I9" evidence="9">
    <location>
        <begin position="34"/>
        <end position="103"/>
    </location>
</feature>
<dbReference type="Proteomes" id="UP000007110">
    <property type="component" value="Unassembled WGS sequence"/>
</dbReference>
<dbReference type="InterPro" id="IPR023828">
    <property type="entry name" value="Peptidase_S8_Ser-AS"/>
</dbReference>
<dbReference type="Gene3D" id="3.40.50.200">
    <property type="entry name" value="Peptidase S8/S53 domain"/>
    <property type="match status" value="1"/>
</dbReference>
<dbReference type="Pfam" id="PF05922">
    <property type="entry name" value="Inhibitor_I9"/>
    <property type="match status" value="1"/>
</dbReference>
<evidence type="ECO:0000313" key="11">
    <source>
        <dbReference type="Proteomes" id="UP000007110"/>
    </source>
</evidence>
<accession>A0A7M7PAG8</accession>
<feature type="chain" id="PRO_5029806016" evidence="7">
    <location>
        <begin position="19"/>
        <end position="382"/>
    </location>
</feature>
<dbReference type="RefSeq" id="XP_030847576.1">
    <property type="nucleotide sequence ID" value="XM_030991716.1"/>
</dbReference>
<dbReference type="GO" id="GO:0004252">
    <property type="term" value="F:serine-type endopeptidase activity"/>
    <property type="evidence" value="ECO:0000318"/>
    <property type="project" value="GO_Central"/>
</dbReference>
<dbReference type="PRINTS" id="PR00723">
    <property type="entry name" value="SUBTILISIN"/>
</dbReference>
<evidence type="ECO:0000259" key="9">
    <source>
        <dbReference type="Pfam" id="PF05922"/>
    </source>
</evidence>
<sequence length="382" mass="39957">MMKLIVVILSAFVVAATAKNATFYTVEESIDDHYIIVMQPGYDTDAIKTLILEDVSGIFDGAYVEHTYTTAIQGFSAKLSKRAVEKLLAREEIKYITQDGVARTSAVASWGLDRVDQRLLPLNGKAEFSGDGTGVNVYVIDTGIAPDSLYFEGRAVAAFDSVGDADYGIDCQGHGTHCAGTVGSNMYGVAKDVKLFGVKVLGCDGTGSTSGVIAGVDFVATSGQKPAVASMSLGGGRNYAFDDALKSLIIDAGITIVASAGNSDDDACRYSPAGVEQVITVGATAVDDERAYFSNYGECVDIFAPGVDIPSAYIGGIEETRTFSGTSMSCPHVTGAVAILLADNPNLTPAELAAKVIEMSTKGLVTDPGCDSPNRLLYVPHC</sequence>
<evidence type="ECO:0000256" key="2">
    <source>
        <dbReference type="ARBA" id="ARBA00022670"/>
    </source>
</evidence>
<dbReference type="SUPFAM" id="SSF52743">
    <property type="entry name" value="Subtilisin-like"/>
    <property type="match status" value="1"/>
</dbReference>
<feature type="domain" description="Peptidase S8/S53" evidence="8">
    <location>
        <begin position="132"/>
        <end position="368"/>
    </location>
</feature>
<dbReference type="FunFam" id="3.30.70.80:FF:000022">
    <property type="entry name" value="Uncharacterized protein"/>
    <property type="match status" value="1"/>
</dbReference>
<dbReference type="AlphaFoldDB" id="A0A7M7PAG8"/>
<dbReference type="InterPro" id="IPR015500">
    <property type="entry name" value="Peptidase_S8_subtilisin-rel"/>
</dbReference>
<evidence type="ECO:0000259" key="8">
    <source>
        <dbReference type="Pfam" id="PF00082"/>
    </source>
</evidence>
<dbReference type="PANTHER" id="PTHR43806">
    <property type="entry name" value="PEPTIDASE S8"/>
    <property type="match status" value="1"/>
</dbReference>
<dbReference type="InterPro" id="IPR034193">
    <property type="entry name" value="PCSK9_ProteinaseK-like"/>
</dbReference>
<dbReference type="EnsemblMetazoa" id="XM_030991716">
    <property type="protein sequence ID" value="XP_030847576"/>
    <property type="gene ID" value="LOC752419"/>
</dbReference>
<dbReference type="PANTHER" id="PTHR43806:SF11">
    <property type="entry name" value="CEREVISIN-RELATED"/>
    <property type="match status" value="1"/>
</dbReference>
<dbReference type="InParanoid" id="A0A7M7PAG8"/>
<comment type="similarity">
    <text evidence="1 5 6">Belongs to the peptidase S8 family.</text>
</comment>
<evidence type="ECO:0000256" key="7">
    <source>
        <dbReference type="SAM" id="SignalP"/>
    </source>
</evidence>
<dbReference type="GeneID" id="752419"/>
<keyword evidence="11" id="KW-1185">Reference proteome</keyword>
<dbReference type="PROSITE" id="PS00136">
    <property type="entry name" value="SUBTILASE_ASP"/>
    <property type="match status" value="1"/>
</dbReference>
<protein>
    <submittedName>
        <fullName evidence="10">Uncharacterized protein</fullName>
    </submittedName>
</protein>
<keyword evidence="7" id="KW-0732">Signal</keyword>
<dbReference type="InterPro" id="IPR023827">
    <property type="entry name" value="Peptidase_S8_Asp-AS"/>
</dbReference>
<dbReference type="Gene3D" id="3.30.70.80">
    <property type="entry name" value="Peptidase S8 propeptide/proteinase inhibitor I9"/>
    <property type="match status" value="1"/>
</dbReference>
<dbReference type="GO" id="GO:0005615">
    <property type="term" value="C:extracellular space"/>
    <property type="evidence" value="ECO:0000318"/>
    <property type="project" value="GO_Central"/>
</dbReference>
<evidence type="ECO:0000256" key="4">
    <source>
        <dbReference type="ARBA" id="ARBA00022825"/>
    </source>
</evidence>
<evidence type="ECO:0000256" key="3">
    <source>
        <dbReference type="ARBA" id="ARBA00022801"/>
    </source>
</evidence>
<dbReference type="SUPFAM" id="SSF54897">
    <property type="entry name" value="Protease propeptides/inhibitors"/>
    <property type="match status" value="1"/>
</dbReference>
<feature type="active site" description="Charge relay system" evidence="5">
    <location>
        <position position="141"/>
    </location>
</feature>
<evidence type="ECO:0000256" key="5">
    <source>
        <dbReference type="PROSITE-ProRule" id="PRU01240"/>
    </source>
</evidence>
<dbReference type="PROSITE" id="PS00138">
    <property type="entry name" value="SUBTILASE_SER"/>
    <property type="match status" value="1"/>
</dbReference>
<dbReference type="Pfam" id="PF00082">
    <property type="entry name" value="Peptidase_S8"/>
    <property type="match status" value="1"/>
</dbReference>
<dbReference type="InterPro" id="IPR010259">
    <property type="entry name" value="S8pro/Inhibitor_I9"/>
</dbReference>
<evidence type="ECO:0000313" key="10">
    <source>
        <dbReference type="EnsemblMetazoa" id="XP_030847576"/>
    </source>
</evidence>
<feature type="signal peptide" evidence="7">
    <location>
        <begin position="1"/>
        <end position="18"/>
    </location>
</feature>
<keyword evidence="3 5" id="KW-0378">Hydrolase</keyword>
<reference evidence="11" key="1">
    <citation type="submission" date="2015-02" db="EMBL/GenBank/DDBJ databases">
        <title>Genome sequencing for Strongylocentrotus purpuratus.</title>
        <authorList>
            <person name="Murali S."/>
            <person name="Liu Y."/>
            <person name="Vee V."/>
            <person name="English A."/>
            <person name="Wang M."/>
            <person name="Skinner E."/>
            <person name="Han Y."/>
            <person name="Muzny D.M."/>
            <person name="Worley K.C."/>
            <person name="Gibbs R.A."/>
        </authorList>
    </citation>
    <scope>NUCLEOTIDE SEQUENCE</scope>
</reference>
<dbReference type="InterPro" id="IPR036852">
    <property type="entry name" value="Peptidase_S8/S53_dom_sf"/>
</dbReference>
<dbReference type="OrthoDB" id="206201at2759"/>
<dbReference type="PROSITE" id="PS00137">
    <property type="entry name" value="SUBTILASE_HIS"/>
    <property type="match status" value="1"/>
</dbReference>
<dbReference type="KEGG" id="spu:752419"/>
<feature type="active site" description="Charge relay system" evidence="5">
    <location>
        <position position="174"/>
    </location>
</feature>
<dbReference type="InterPro" id="IPR022398">
    <property type="entry name" value="Peptidase_S8_His-AS"/>
</dbReference>
<reference evidence="10" key="2">
    <citation type="submission" date="2021-01" db="UniProtKB">
        <authorList>
            <consortium name="EnsemblMetazoa"/>
        </authorList>
    </citation>
    <scope>IDENTIFICATION</scope>
</reference>
<dbReference type="GO" id="GO:0006508">
    <property type="term" value="P:proteolysis"/>
    <property type="evidence" value="ECO:0007669"/>
    <property type="project" value="UniProtKB-KW"/>
</dbReference>
<dbReference type="FunFam" id="3.40.50.200:FF:000014">
    <property type="entry name" value="Proteinase K"/>
    <property type="match status" value="1"/>
</dbReference>
<dbReference type="OMA" id="LISACDY"/>
<feature type="active site" description="Charge relay system" evidence="5">
    <location>
        <position position="327"/>
    </location>
</feature>